<evidence type="ECO:0000313" key="1">
    <source>
        <dbReference type="EMBL" id="MBP0447702.1"/>
    </source>
</evidence>
<protein>
    <submittedName>
        <fullName evidence="1">Uncharacterized protein</fullName>
    </submittedName>
</protein>
<evidence type="ECO:0000313" key="2">
    <source>
        <dbReference type="Proteomes" id="UP000681594"/>
    </source>
</evidence>
<accession>A0ABS4AL02</accession>
<proteinExistence type="predicted"/>
<gene>
    <name evidence="1" type="ORF">J8J14_23400</name>
</gene>
<dbReference type="RefSeq" id="WP_209381968.1">
    <property type="nucleotide sequence ID" value="NZ_JAGIZB010000052.1"/>
</dbReference>
<keyword evidence="2" id="KW-1185">Reference proteome</keyword>
<name>A0ABS4AL02_9PROT</name>
<organism evidence="1 2">
    <name type="scientific">Pararoseomonas baculiformis</name>
    <dbReference type="NCBI Taxonomy" id="2820812"/>
    <lineage>
        <taxon>Bacteria</taxon>
        <taxon>Pseudomonadati</taxon>
        <taxon>Pseudomonadota</taxon>
        <taxon>Alphaproteobacteria</taxon>
        <taxon>Acetobacterales</taxon>
        <taxon>Acetobacteraceae</taxon>
        <taxon>Pararoseomonas</taxon>
    </lineage>
</organism>
<comment type="caution">
    <text evidence="1">The sequence shown here is derived from an EMBL/GenBank/DDBJ whole genome shotgun (WGS) entry which is preliminary data.</text>
</comment>
<sequence>MSKSTNTAGVTPAPDLTTLLAALDHATPKFPLIATVMPQLHEALTKKILGGASYRVLAKALVDVGLVVTAPELERVHRAAVDRNARRKIANKLKAKSAVEAKAKDTPAKIKKQKDAATSPRSGASIELQKVIKVKMPANGLPDHLRSALFAAGFLVSKYAKDELYDRLHAGLALSSTLIDELKTAGAIVVLYRAKPTT</sequence>
<reference evidence="1 2" key="1">
    <citation type="submission" date="2021-03" db="EMBL/GenBank/DDBJ databases">
        <authorList>
            <person name="So Y."/>
        </authorList>
    </citation>
    <scope>NUCLEOTIDE SEQUENCE [LARGE SCALE GENOMIC DNA]</scope>
    <source>
        <strain evidence="1 2">SSH11</strain>
    </source>
</reference>
<dbReference type="EMBL" id="JAGIZB010000052">
    <property type="protein sequence ID" value="MBP0447702.1"/>
    <property type="molecule type" value="Genomic_DNA"/>
</dbReference>
<dbReference type="Proteomes" id="UP000681594">
    <property type="component" value="Unassembled WGS sequence"/>
</dbReference>